<dbReference type="AlphaFoldDB" id="A0AAX1PD95"/>
<name>A0AAX1PD95_AERSA</name>
<comment type="caution">
    <text evidence="1">The sequence shown here is derived from an EMBL/GenBank/DDBJ whole genome shotgun (WGS) entry which is preliminary data.</text>
</comment>
<dbReference type="Proteomes" id="UP000249422">
    <property type="component" value="Unassembled WGS sequence"/>
</dbReference>
<proteinExistence type="predicted"/>
<sequence length="46" mass="5561">MFGLELRERVDNALYALACDDEVNAHYKLRPCRWFRARLAIIEFFK</sequence>
<evidence type="ECO:0000313" key="1">
    <source>
        <dbReference type="EMBL" id="RAI98829.1"/>
    </source>
</evidence>
<gene>
    <name evidence="1" type="ORF">DEU50_12611</name>
</gene>
<evidence type="ECO:0000313" key="2">
    <source>
        <dbReference type="Proteomes" id="UP000249422"/>
    </source>
</evidence>
<organism evidence="1 2">
    <name type="scientific">Aeromonas salmonicida</name>
    <dbReference type="NCBI Taxonomy" id="645"/>
    <lineage>
        <taxon>Bacteria</taxon>
        <taxon>Pseudomonadati</taxon>
        <taxon>Pseudomonadota</taxon>
        <taxon>Gammaproteobacteria</taxon>
        <taxon>Aeromonadales</taxon>
        <taxon>Aeromonadaceae</taxon>
        <taxon>Aeromonas</taxon>
    </lineage>
</organism>
<reference evidence="1 2" key="1">
    <citation type="submission" date="2018-06" db="EMBL/GenBank/DDBJ databases">
        <title>Freshwater and sediment microbial communities from various areas in North America, analyzing microbe dynamics in response to fracking.</title>
        <authorList>
            <person name="Lamendella R."/>
        </authorList>
    </citation>
    <scope>NUCLEOTIDE SEQUENCE [LARGE SCALE GENOMIC DNA]</scope>
    <source>
        <strain evidence="1 2">17</strain>
    </source>
</reference>
<dbReference type="EMBL" id="QLLM01000026">
    <property type="protein sequence ID" value="RAI98829.1"/>
    <property type="molecule type" value="Genomic_DNA"/>
</dbReference>
<protein>
    <submittedName>
        <fullName evidence="1">Uncharacterized protein</fullName>
    </submittedName>
</protein>
<accession>A0AAX1PD95</accession>